<dbReference type="Proteomes" id="UP000467006">
    <property type="component" value="Chromosome"/>
</dbReference>
<feature type="transmembrane region" description="Helical" evidence="1">
    <location>
        <begin position="108"/>
        <end position="129"/>
    </location>
</feature>
<sequence>MAVQGAAVLVATALTLTGILGFVPGVTANLGEISWAGPQSGAALFGSVTVSVAANALHILVGLCGFALARTYAAARAYLLGGGLIYFALGCYGFAVDYGRHVLPLNSAANWLHVVAGAVMVLLAVTLAGQHDPTRRRHLRVRRAAAR</sequence>
<dbReference type="Pfam" id="PF14325">
    <property type="entry name" value="DUF4383"/>
    <property type="match status" value="1"/>
</dbReference>
<proteinExistence type="predicted"/>
<feature type="transmembrane region" description="Helical" evidence="1">
    <location>
        <begin position="77"/>
        <end position="96"/>
    </location>
</feature>
<protein>
    <submittedName>
        <fullName evidence="2">Membrane protein</fullName>
    </submittedName>
</protein>
<organism evidence="2 3">
    <name type="scientific">Mycolicibacterium duvalii</name>
    <dbReference type="NCBI Taxonomy" id="39688"/>
    <lineage>
        <taxon>Bacteria</taxon>
        <taxon>Bacillati</taxon>
        <taxon>Actinomycetota</taxon>
        <taxon>Actinomycetes</taxon>
        <taxon>Mycobacteriales</taxon>
        <taxon>Mycobacteriaceae</taxon>
        <taxon>Mycolicibacterium</taxon>
    </lineage>
</organism>
<accession>A0A7I7K8X2</accession>
<dbReference type="EMBL" id="AP022563">
    <property type="protein sequence ID" value="BBX20516.1"/>
    <property type="molecule type" value="Genomic_DNA"/>
</dbReference>
<feature type="transmembrane region" description="Helical" evidence="1">
    <location>
        <begin position="45"/>
        <end position="68"/>
    </location>
</feature>
<keyword evidence="1" id="KW-0472">Membrane</keyword>
<dbReference type="KEGG" id="mdu:MDUV_53760"/>
<reference evidence="2 3" key="1">
    <citation type="journal article" date="2019" name="Emerg. Microbes Infect.">
        <title>Comprehensive subspecies identification of 175 nontuberculous mycobacteria species based on 7547 genomic profiles.</title>
        <authorList>
            <person name="Matsumoto Y."/>
            <person name="Kinjo T."/>
            <person name="Motooka D."/>
            <person name="Nabeya D."/>
            <person name="Jung N."/>
            <person name="Uechi K."/>
            <person name="Horii T."/>
            <person name="Iida T."/>
            <person name="Fujita J."/>
            <person name="Nakamura S."/>
        </authorList>
    </citation>
    <scope>NUCLEOTIDE SEQUENCE [LARGE SCALE GENOMIC DNA]</scope>
    <source>
        <strain evidence="2 3">JCM 6396</strain>
    </source>
</reference>
<keyword evidence="1" id="KW-1133">Transmembrane helix</keyword>
<evidence type="ECO:0000313" key="2">
    <source>
        <dbReference type="EMBL" id="BBX20516.1"/>
    </source>
</evidence>
<dbReference type="AlphaFoldDB" id="A0A7I7K8X2"/>
<keyword evidence="1" id="KW-0812">Transmembrane</keyword>
<gene>
    <name evidence="2" type="ORF">MDUV_53760</name>
</gene>
<keyword evidence="3" id="KW-1185">Reference proteome</keyword>
<name>A0A7I7K8X2_9MYCO</name>
<evidence type="ECO:0000256" key="1">
    <source>
        <dbReference type="SAM" id="Phobius"/>
    </source>
</evidence>
<evidence type="ECO:0000313" key="3">
    <source>
        <dbReference type="Proteomes" id="UP000467006"/>
    </source>
</evidence>